<name>A0ABX2THF2_9PROT</name>
<evidence type="ECO:0000313" key="2">
    <source>
        <dbReference type="Proteomes" id="UP000584642"/>
    </source>
</evidence>
<protein>
    <submittedName>
        <fullName evidence="1">Uncharacterized protein</fullName>
    </submittedName>
</protein>
<comment type="caution">
    <text evidence="1">The sequence shown here is derived from an EMBL/GenBank/DDBJ whole genome shotgun (WGS) entry which is preliminary data.</text>
</comment>
<accession>A0ABX2THF2</accession>
<sequence>MALTPERIDAIAGEAGRLLGEGQRLDAVVRAVKAANPGLYVAGTQTSVMAEEPFREEERFSLFLVDGSQHCWVLTRKPEAAAGILIAERDEDL</sequence>
<reference evidence="1 2" key="1">
    <citation type="submission" date="2020-05" db="EMBL/GenBank/DDBJ databases">
        <title>Azospirillum oleiclasticum sp. nov, a nitrogen-fixing and heavy crude oil-emulsifying bacterium isolated from the crude oil of Yumen Oilfield.</title>
        <authorList>
            <person name="Wu D."/>
            <person name="Cai M."/>
            <person name="Zhang X."/>
        </authorList>
    </citation>
    <scope>NUCLEOTIDE SEQUENCE [LARGE SCALE GENOMIC DNA]</scope>
    <source>
        <strain evidence="1 2">ROY-1-1-2</strain>
    </source>
</reference>
<dbReference type="Proteomes" id="UP000584642">
    <property type="component" value="Unassembled WGS sequence"/>
</dbReference>
<dbReference type="RefSeq" id="WP_180285467.1">
    <property type="nucleotide sequence ID" value="NZ_JABFDB010000031.1"/>
</dbReference>
<proteinExistence type="predicted"/>
<evidence type="ECO:0000313" key="1">
    <source>
        <dbReference type="EMBL" id="NYZ23686.1"/>
    </source>
</evidence>
<organism evidence="1 2">
    <name type="scientific">Azospirillum oleiclasticum</name>
    <dbReference type="NCBI Taxonomy" id="2735135"/>
    <lineage>
        <taxon>Bacteria</taxon>
        <taxon>Pseudomonadati</taxon>
        <taxon>Pseudomonadota</taxon>
        <taxon>Alphaproteobacteria</taxon>
        <taxon>Rhodospirillales</taxon>
        <taxon>Azospirillaceae</taxon>
        <taxon>Azospirillum</taxon>
    </lineage>
</organism>
<dbReference type="EMBL" id="JABFDB010000031">
    <property type="protein sequence ID" value="NYZ23686.1"/>
    <property type="molecule type" value="Genomic_DNA"/>
</dbReference>
<gene>
    <name evidence="1" type="ORF">HND93_28640</name>
</gene>
<keyword evidence="2" id="KW-1185">Reference proteome</keyword>